<dbReference type="AlphaFoldDB" id="A0AAD7J3G7"/>
<evidence type="ECO:0000313" key="2">
    <source>
        <dbReference type="EMBL" id="KAJ7755307.1"/>
    </source>
</evidence>
<comment type="caution">
    <text evidence="2">The sequence shown here is derived from an EMBL/GenBank/DDBJ whole genome shotgun (WGS) entry which is preliminary data.</text>
</comment>
<name>A0AAD7J3G7_9AGAR</name>
<dbReference type="SUPFAM" id="SSF52047">
    <property type="entry name" value="RNI-like"/>
    <property type="match status" value="1"/>
</dbReference>
<dbReference type="Gene3D" id="3.80.10.10">
    <property type="entry name" value="Ribonuclease Inhibitor"/>
    <property type="match status" value="1"/>
</dbReference>
<protein>
    <recommendedName>
        <fullName evidence="1">F-box domain-containing protein</fullName>
    </recommendedName>
</protein>
<dbReference type="Proteomes" id="UP001215280">
    <property type="component" value="Unassembled WGS sequence"/>
</dbReference>
<reference evidence="2" key="1">
    <citation type="submission" date="2023-03" db="EMBL/GenBank/DDBJ databases">
        <title>Massive genome expansion in bonnet fungi (Mycena s.s.) driven by repeated elements and novel gene families across ecological guilds.</title>
        <authorList>
            <consortium name="Lawrence Berkeley National Laboratory"/>
            <person name="Harder C.B."/>
            <person name="Miyauchi S."/>
            <person name="Viragh M."/>
            <person name="Kuo A."/>
            <person name="Thoen E."/>
            <person name="Andreopoulos B."/>
            <person name="Lu D."/>
            <person name="Skrede I."/>
            <person name="Drula E."/>
            <person name="Henrissat B."/>
            <person name="Morin E."/>
            <person name="Kohler A."/>
            <person name="Barry K."/>
            <person name="LaButti K."/>
            <person name="Morin E."/>
            <person name="Salamov A."/>
            <person name="Lipzen A."/>
            <person name="Mereny Z."/>
            <person name="Hegedus B."/>
            <person name="Baldrian P."/>
            <person name="Stursova M."/>
            <person name="Weitz H."/>
            <person name="Taylor A."/>
            <person name="Grigoriev I.V."/>
            <person name="Nagy L.G."/>
            <person name="Martin F."/>
            <person name="Kauserud H."/>
        </authorList>
    </citation>
    <scope>NUCLEOTIDE SEQUENCE</scope>
    <source>
        <strain evidence="2">CBHHK188m</strain>
    </source>
</reference>
<organism evidence="2 3">
    <name type="scientific">Mycena maculata</name>
    <dbReference type="NCBI Taxonomy" id="230809"/>
    <lineage>
        <taxon>Eukaryota</taxon>
        <taxon>Fungi</taxon>
        <taxon>Dikarya</taxon>
        <taxon>Basidiomycota</taxon>
        <taxon>Agaricomycotina</taxon>
        <taxon>Agaricomycetes</taxon>
        <taxon>Agaricomycetidae</taxon>
        <taxon>Agaricales</taxon>
        <taxon>Marasmiineae</taxon>
        <taxon>Mycenaceae</taxon>
        <taxon>Mycena</taxon>
    </lineage>
</organism>
<dbReference type="InterPro" id="IPR001810">
    <property type="entry name" value="F-box_dom"/>
</dbReference>
<dbReference type="Pfam" id="PF12937">
    <property type="entry name" value="F-box-like"/>
    <property type="match status" value="1"/>
</dbReference>
<keyword evidence="3" id="KW-1185">Reference proteome</keyword>
<dbReference type="Gene3D" id="1.20.1280.50">
    <property type="match status" value="1"/>
</dbReference>
<proteinExistence type="predicted"/>
<sequence>MRRSPSRWSPLLHFLDTCPCPLHCPDALTEDFDSSDLLKSPYPELLSTNTVPSDSQMPVIRETIQIAETGIARLAPRRCAELEDFARSHRHVVSIVRRLPSEILCEIFGHCRCDEDFSPADNAPWRIARVCGRWRKVALALPALWNHFSFDWWSTFGATTRYATAKYVAMQLLRSGQAPLRICELNPIDQDDEDDSDSSLASMTSNLYLAHWRVFDVLLLASNRWQDVTLFHRKGRFELRGEFPMLKRLTVHDTRPGRNYPINSLPVLEELTLNGPFSAHFIDRIPWSWPRVCTLRQCYLDDALRILSQLPPGARVTIASPLQPVVRRVVRRNPTSSSIRSLTLMAEEPIFPEADLFYYLTAPALEELDLEQVPITLYCMTIVPFLARSACPLTRLRISVALLETDVLGILGSPYMDGLLTLELVRGVELSNHSISELASPTLLPHLRTLAVRCSSAFTEAQLLAMVAARRPILQSLHLESDRSRGEWVPSQNLFRTLRVNGVQVTQTLLSC</sequence>
<accession>A0AAD7J3G7</accession>
<evidence type="ECO:0000313" key="3">
    <source>
        <dbReference type="Proteomes" id="UP001215280"/>
    </source>
</evidence>
<evidence type="ECO:0000259" key="1">
    <source>
        <dbReference type="Pfam" id="PF12937"/>
    </source>
</evidence>
<dbReference type="EMBL" id="JARJLG010000064">
    <property type="protein sequence ID" value="KAJ7755307.1"/>
    <property type="molecule type" value="Genomic_DNA"/>
</dbReference>
<dbReference type="InterPro" id="IPR032675">
    <property type="entry name" value="LRR_dom_sf"/>
</dbReference>
<dbReference type="SUPFAM" id="SSF81383">
    <property type="entry name" value="F-box domain"/>
    <property type="match status" value="1"/>
</dbReference>
<feature type="domain" description="F-box" evidence="1">
    <location>
        <begin position="97"/>
        <end position="150"/>
    </location>
</feature>
<dbReference type="InterPro" id="IPR036047">
    <property type="entry name" value="F-box-like_dom_sf"/>
</dbReference>
<gene>
    <name evidence="2" type="ORF">DFH07DRAFT_821798</name>
</gene>